<keyword evidence="3 5" id="KW-0949">S-adenosyl-L-methionine</keyword>
<gene>
    <name evidence="7" type="ORF">NEF87_003237</name>
</gene>
<dbReference type="InterPro" id="IPR020596">
    <property type="entry name" value="rRNA_Ade_Mease_Trfase_CS"/>
</dbReference>
<feature type="binding site" evidence="5">
    <location>
        <position position="121"/>
    </location>
    <ligand>
        <name>S-adenosyl-L-methionine</name>
        <dbReference type="ChEBI" id="CHEBI:59789"/>
    </ligand>
</feature>
<feature type="domain" description="Ribosomal RNA adenine methylase transferase N-terminal" evidence="6">
    <location>
        <begin position="34"/>
        <end position="220"/>
    </location>
</feature>
<feature type="binding site" evidence="5">
    <location>
        <position position="76"/>
    </location>
    <ligand>
        <name>S-adenosyl-L-methionine</name>
        <dbReference type="ChEBI" id="CHEBI:59789"/>
    </ligand>
</feature>
<dbReference type="Pfam" id="PF00398">
    <property type="entry name" value="RrnaAD"/>
    <property type="match status" value="1"/>
</dbReference>
<keyword evidence="1 5" id="KW-0489">Methyltransferase</keyword>
<dbReference type="InterPro" id="IPR001737">
    <property type="entry name" value="KsgA/Erm"/>
</dbReference>
<protein>
    <submittedName>
        <fullName evidence="7">Ribosomal RNA small subunit methyltransferase A</fullName>
        <ecNumber evidence="7">2.1.1.-</ecNumber>
    </submittedName>
</protein>
<feature type="binding site" evidence="5">
    <location>
        <position position="55"/>
    </location>
    <ligand>
        <name>S-adenosyl-L-methionine</name>
        <dbReference type="ChEBI" id="CHEBI:59789"/>
    </ligand>
</feature>
<evidence type="ECO:0000259" key="6">
    <source>
        <dbReference type="SMART" id="SM00650"/>
    </source>
</evidence>
<dbReference type="Proteomes" id="UP001208689">
    <property type="component" value="Chromosome"/>
</dbReference>
<dbReference type="EC" id="2.1.1.-" evidence="7"/>
<dbReference type="GO" id="GO:0032259">
    <property type="term" value="P:methylation"/>
    <property type="evidence" value="ECO:0007669"/>
    <property type="project" value="UniProtKB-KW"/>
</dbReference>
<dbReference type="GO" id="GO:0008168">
    <property type="term" value="F:methyltransferase activity"/>
    <property type="evidence" value="ECO:0007669"/>
    <property type="project" value="UniProtKB-KW"/>
</dbReference>
<dbReference type="InterPro" id="IPR020598">
    <property type="entry name" value="rRNA_Ade_methylase_Trfase_N"/>
</dbReference>
<name>A0ABY6HTU9_9ARCH</name>
<dbReference type="PANTHER" id="PTHR11727">
    <property type="entry name" value="DIMETHYLADENOSINE TRANSFERASE"/>
    <property type="match status" value="1"/>
</dbReference>
<organism evidence="7 8">
    <name type="scientific">Candidatus Lokiarchaeum ossiferum</name>
    <dbReference type="NCBI Taxonomy" id="2951803"/>
    <lineage>
        <taxon>Archaea</taxon>
        <taxon>Promethearchaeati</taxon>
        <taxon>Promethearchaeota</taxon>
        <taxon>Promethearchaeia</taxon>
        <taxon>Promethearchaeales</taxon>
        <taxon>Promethearchaeaceae</taxon>
        <taxon>Candidatus Lokiarchaeum</taxon>
    </lineage>
</organism>
<evidence type="ECO:0000313" key="8">
    <source>
        <dbReference type="Proteomes" id="UP001208689"/>
    </source>
</evidence>
<reference evidence="7" key="1">
    <citation type="submission" date="2022-09" db="EMBL/GenBank/DDBJ databases">
        <title>Actin cytoskeleton and complex cell architecture in an #Asgard archaeon.</title>
        <authorList>
            <person name="Ponce Toledo R.I."/>
            <person name="Schleper C."/>
            <person name="Rodrigues Oliveira T."/>
            <person name="Wollweber F."/>
            <person name="Xu J."/>
            <person name="Rittmann S."/>
            <person name="Klingl A."/>
            <person name="Pilhofer M."/>
        </authorList>
    </citation>
    <scope>NUCLEOTIDE SEQUENCE</scope>
    <source>
        <strain evidence="7">B-35</strain>
    </source>
</reference>
<comment type="similarity">
    <text evidence="5">Belongs to the class I-like SAM-binding methyltransferase superfamily. rRNA adenine N(6)-methyltransferase family.</text>
</comment>
<keyword evidence="8" id="KW-1185">Reference proteome</keyword>
<keyword evidence="4 5" id="KW-0694">RNA-binding</keyword>
<evidence type="ECO:0000256" key="4">
    <source>
        <dbReference type="ARBA" id="ARBA00022884"/>
    </source>
</evidence>
<sequence length="316" mass="36598">MPFLSRTQLIKLFQSSKFIPESIKGQNYIADYALCRKIGNCAKGSEQYKCILEIGPGFGAFTDFLFPLSEKVCVVEKDPKSSQYLMDYYKSRIPTQVINSREIQYLGYVPLKTQLTIVEDDFFSLPTPDAELIISNIPFTHVFEFILKLTESWNSRRALLILQKEVMDHILARPNQSGYTILSVICGFFFDSQILLEIPSKSFYPKPKVSSLLIELLPNKNLNLELISKEERKNFLVFLKTVMQFKEKHLQNTFLLIQAQNPLFFENFPHFKDALRELNLNRSVLREMTPAAIFHLMQKSRKKMNDLRANCEPIGS</sequence>
<accession>A0ABY6HTU9</accession>
<feature type="binding site" evidence="5">
    <location>
        <position position="29"/>
    </location>
    <ligand>
        <name>S-adenosyl-L-methionine</name>
        <dbReference type="ChEBI" id="CHEBI:59789"/>
    </ligand>
</feature>
<dbReference type="PANTHER" id="PTHR11727:SF7">
    <property type="entry name" value="DIMETHYLADENOSINE TRANSFERASE-RELATED"/>
    <property type="match status" value="1"/>
</dbReference>
<dbReference type="PROSITE" id="PS01131">
    <property type="entry name" value="RRNA_A_DIMETH"/>
    <property type="match status" value="1"/>
</dbReference>
<evidence type="ECO:0000313" key="7">
    <source>
        <dbReference type="EMBL" id="UYP46952.1"/>
    </source>
</evidence>
<dbReference type="SMART" id="SM00650">
    <property type="entry name" value="rADc"/>
    <property type="match status" value="1"/>
</dbReference>
<dbReference type="InterPro" id="IPR029063">
    <property type="entry name" value="SAM-dependent_MTases_sf"/>
</dbReference>
<keyword evidence="2 5" id="KW-0808">Transferase</keyword>
<proteinExistence type="inferred from homology"/>
<evidence type="ECO:0000256" key="3">
    <source>
        <dbReference type="ARBA" id="ARBA00022691"/>
    </source>
</evidence>
<evidence type="ECO:0000256" key="5">
    <source>
        <dbReference type="PROSITE-ProRule" id="PRU01026"/>
    </source>
</evidence>
<dbReference type="SUPFAM" id="SSF53335">
    <property type="entry name" value="S-adenosyl-L-methionine-dependent methyltransferases"/>
    <property type="match status" value="1"/>
</dbReference>
<dbReference type="Gene3D" id="3.40.50.150">
    <property type="entry name" value="Vaccinia Virus protein VP39"/>
    <property type="match status" value="1"/>
</dbReference>
<evidence type="ECO:0000256" key="1">
    <source>
        <dbReference type="ARBA" id="ARBA00022603"/>
    </source>
</evidence>
<feature type="binding site" evidence="5">
    <location>
        <position position="136"/>
    </location>
    <ligand>
        <name>S-adenosyl-L-methionine</name>
        <dbReference type="ChEBI" id="CHEBI:59789"/>
    </ligand>
</feature>
<dbReference type="PROSITE" id="PS51689">
    <property type="entry name" value="SAM_RNA_A_N6_MT"/>
    <property type="match status" value="1"/>
</dbReference>
<dbReference type="EMBL" id="CP104013">
    <property type="protein sequence ID" value="UYP46952.1"/>
    <property type="molecule type" value="Genomic_DNA"/>
</dbReference>
<feature type="binding site" evidence="5">
    <location>
        <position position="27"/>
    </location>
    <ligand>
        <name>S-adenosyl-L-methionine</name>
        <dbReference type="ChEBI" id="CHEBI:59789"/>
    </ligand>
</feature>
<evidence type="ECO:0000256" key="2">
    <source>
        <dbReference type="ARBA" id="ARBA00022679"/>
    </source>
</evidence>